<protein>
    <submittedName>
        <fullName evidence="2">Uncharacterized protein</fullName>
    </submittedName>
</protein>
<proteinExistence type="predicted"/>
<dbReference type="AlphaFoldDB" id="A0A9J6DKI0"/>
<dbReference type="Proteomes" id="UP000821866">
    <property type="component" value="Chromosome 6"/>
</dbReference>
<evidence type="ECO:0000313" key="3">
    <source>
        <dbReference type="Proteomes" id="UP000821866"/>
    </source>
</evidence>
<evidence type="ECO:0000313" key="2">
    <source>
        <dbReference type="EMBL" id="KAH8022626.1"/>
    </source>
</evidence>
<sequence length="153" mass="16960">MDVAFFSQQLCRRRSQPSRSRERAVGKTAEEIESCDGYRSVAAPNLSRVDPRRTWTTSDAERQWKKCHHPRPASELVTPGEPKPGKLRPSYGTGLPVFQAWLQAGVGPATLQRSGRPSDCRDHNLKATCRTISLTATCEWLTCSVVLSSCTVS</sequence>
<reference evidence="2" key="2">
    <citation type="submission" date="2021-09" db="EMBL/GenBank/DDBJ databases">
        <authorList>
            <person name="Jia N."/>
            <person name="Wang J."/>
            <person name="Shi W."/>
            <person name="Du L."/>
            <person name="Sun Y."/>
            <person name="Zhan W."/>
            <person name="Jiang J."/>
            <person name="Wang Q."/>
            <person name="Zhang B."/>
            <person name="Ji P."/>
            <person name="Sakyi L.B."/>
            <person name="Cui X."/>
            <person name="Yuan T."/>
            <person name="Jiang B."/>
            <person name="Yang W."/>
            <person name="Lam T.T.-Y."/>
            <person name="Chang Q."/>
            <person name="Ding S."/>
            <person name="Wang X."/>
            <person name="Zhu J."/>
            <person name="Ruan X."/>
            <person name="Zhao L."/>
            <person name="Wei J."/>
            <person name="Que T."/>
            <person name="Du C."/>
            <person name="Cheng J."/>
            <person name="Dai P."/>
            <person name="Han X."/>
            <person name="Huang E."/>
            <person name="Gao Y."/>
            <person name="Liu J."/>
            <person name="Shao H."/>
            <person name="Ye R."/>
            <person name="Li L."/>
            <person name="Wei W."/>
            <person name="Wang X."/>
            <person name="Wang C."/>
            <person name="Huo Q."/>
            <person name="Li W."/>
            <person name="Guo W."/>
            <person name="Chen H."/>
            <person name="Chen S."/>
            <person name="Zhou L."/>
            <person name="Zhou L."/>
            <person name="Ni X."/>
            <person name="Tian J."/>
            <person name="Zhou Y."/>
            <person name="Sheng Y."/>
            <person name="Liu T."/>
            <person name="Pan Y."/>
            <person name="Xia L."/>
            <person name="Li J."/>
            <person name="Zhao F."/>
            <person name="Cao W."/>
        </authorList>
    </citation>
    <scope>NUCLEOTIDE SEQUENCE</scope>
    <source>
        <strain evidence="2">Rmic-2018</strain>
        <tissue evidence="2">Larvae</tissue>
    </source>
</reference>
<dbReference type="EMBL" id="JABSTU010000008">
    <property type="protein sequence ID" value="KAH8022626.1"/>
    <property type="molecule type" value="Genomic_DNA"/>
</dbReference>
<feature type="region of interest" description="Disordered" evidence="1">
    <location>
        <begin position="60"/>
        <end position="89"/>
    </location>
</feature>
<accession>A0A9J6DKI0</accession>
<organism evidence="2 3">
    <name type="scientific">Rhipicephalus microplus</name>
    <name type="common">Cattle tick</name>
    <name type="synonym">Boophilus microplus</name>
    <dbReference type="NCBI Taxonomy" id="6941"/>
    <lineage>
        <taxon>Eukaryota</taxon>
        <taxon>Metazoa</taxon>
        <taxon>Ecdysozoa</taxon>
        <taxon>Arthropoda</taxon>
        <taxon>Chelicerata</taxon>
        <taxon>Arachnida</taxon>
        <taxon>Acari</taxon>
        <taxon>Parasitiformes</taxon>
        <taxon>Ixodida</taxon>
        <taxon>Ixodoidea</taxon>
        <taxon>Ixodidae</taxon>
        <taxon>Rhipicephalinae</taxon>
        <taxon>Rhipicephalus</taxon>
        <taxon>Boophilus</taxon>
    </lineage>
</organism>
<reference evidence="2" key="1">
    <citation type="journal article" date="2020" name="Cell">
        <title>Large-Scale Comparative Analyses of Tick Genomes Elucidate Their Genetic Diversity and Vector Capacities.</title>
        <authorList>
            <consortium name="Tick Genome and Microbiome Consortium (TIGMIC)"/>
            <person name="Jia N."/>
            <person name="Wang J."/>
            <person name="Shi W."/>
            <person name="Du L."/>
            <person name="Sun Y."/>
            <person name="Zhan W."/>
            <person name="Jiang J.F."/>
            <person name="Wang Q."/>
            <person name="Zhang B."/>
            <person name="Ji P."/>
            <person name="Bell-Sakyi L."/>
            <person name="Cui X.M."/>
            <person name="Yuan T.T."/>
            <person name="Jiang B.G."/>
            <person name="Yang W.F."/>
            <person name="Lam T.T."/>
            <person name="Chang Q.C."/>
            <person name="Ding S.J."/>
            <person name="Wang X.J."/>
            <person name="Zhu J.G."/>
            <person name="Ruan X.D."/>
            <person name="Zhao L."/>
            <person name="Wei J.T."/>
            <person name="Ye R.Z."/>
            <person name="Que T.C."/>
            <person name="Du C.H."/>
            <person name="Zhou Y.H."/>
            <person name="Cheng J.X."/>
            <person name="Dai P.F."/>
            <person name="Guo W.B."/>
            <person name="Han X.H."/>
            <person name="Huang E.J."/>
            <person name="Li L.F."/>
            <person name="Wei W."/>
            <person name="Gao Y.C."/>
            <person name="Liu J.Z."/>
            <person name="Shao H.Z."/>
            <person name="Wang X."/>
            <person name="Wang C.C."/>
            <person name="Yang T.C."/>
            <person name="Huo Q.B."/>
            <person name="Li W."/>
            <person name="Chen H.Y."/>
            <person name="Chen S.E."/>
            <person name="Zhou L.G."/>
            <person name="Ni X.B."/>
            <person name="Tian J.H."/>
            <person name="Sheng Y."/>
            <person name="Liu T."/>
            <person name="Pan Y.S."/>
            <person name="Xia L.Y."/>
            <person name="Li J."/>
            <person name="Zhao F."/>
            <person name="Cao W.C."/>
        </authorList>
    </citation>
    <scope>NUCLEOTIDE SEQUENCE</scope>
    <source>
        <strain evidence="2">Rmic-2018</strain>
    </source>
</reference>
<feature type="region of interest" description="Disordered" evidence="1">
    <location>
        <begin position="1"/>
        <end position="26"/>
    </location>
</feature>
<gene>
    <name evidence="2" type="ORF">HPB51_000926</name>
</gene>
<evidence type="ECO:0000256" key="1">
    <source>
        <dbReference type="SAM" id="MobiDB-lite"/>
    </source>
</evidence>
<keyword evidence="3" id="KW-1185">Reference proteome</keyword>
<comment type="caution">
    <text evidence="2">The sequence shown here is derived from an EMBL/GenBank/DDBJ whole genome shotgun (WGS) entry which is preliminary data.</text>
</comment>
<name>A0A9J6DKI0_RHIMP</name>